<dbReference type="Proteomes" id="UP000031561">
    <property type="component" value="Unassembled WGS sequence"/>
</dbReference>
<evidence type="ECO:0000256" key="5">
    <source>
        <dbReference type="ARBA" id="ARBA00022692"/>
    </source>
</evidence>
<evidence type="ECO:0000256" key="8">
    <source>
        <dbReference type="RuleBase" id="RU363041"/>
    </source>
</evidence>
<proteinExistence type="inferred from homology"/>
<keyword evidence="5 8" id="KW-0812">Transmembrane</keyword>
<comment type="caution">
    <text evidence="9">The sequence shown here is derived from an EMBL/GenBank/DDBJ whole genome shotgun (WGS) entry which is preliminary data.</text>
</comment>
<feature type="transmembrane region" description="Helical" evidence="8">
    <location>
        <begin position="71"/>
        <end position="88"/>
    </location>
</feature>
<evidence type="ECO:0000256" key="3">
    <source>
        <dbReference type="ARBA" id="ARBA00022448"/>
    </source>
</evidence>
<organism evidence="9 10">
    <name type="scientific">Lyngbya confervoides BDU141951</name>
    <dbReference type="NCBI Taxonomy" id="1574623"/>
    <lineage>
        <taxon>Bacteria</taxon>
        <taxon>Bacillati</taxon>
        <taxon>Cyanobacteriota</taxon>
        <taxon>Cyanophyceae</taxon>
        <taxon>Oscillatoriophycideae</taxon>
        <taxon>Oscillatoriales</taxon>
        <taxon>Microcoleaceae</taxon>
        <taxon>Lyngbya</taxon>
    </lineage>
</organism>
<evidence type="ECO:0000256" key="7">
    <source>
        <dbReference type="ARBA" id="ARBA00023136"/>
    </source>
</evidence>
<reference evidence="9 10" key="1">
    <citation type="journal article" date="2015" name="Genome Announc.">
        <title>Draft Genome Sequence of Filamentous Marine Cyanobacterium Lyngbya confervoides Strain BDU141951.</title>
        <authorList>
            <person name="Chandrababunaidu M.M."/>
            <person name="Sen D."/>
            <person name="Tripathy S."/>
        </authorList>
    </citation>
    <scope>NUCLEOTIDE SEQUENCE [LARGE SCALE GENOMIC DNA]</scope>
    <source>
        <strain evidence="9 10">BDU141951</strain>
    </source>
</reference>
<feature type="transmembrane region" description="Helical" evidence="8">
    <location>
        <begin position="220"/>
        <end position="237"/>
    </location>
</feature>
<dbReference type="AlphaFoldDB" id="A0ABD4T826"/>
<gene>
    <name evidence="9" type="ORF">QQ91_0018320</name>
</gene>
<accession>A0ABD4T826</accession>
<feature type="transmembrane region" description="Helical" evidence="8">
    <location>
        <begin position="31"/>
        <end position="51"/>
    </location>
</feature>
<feature type="transmembrane region" description="Helical" evidence="8">
    <location>
        <begin position="94"/>
        <end position="112"/>
    </location>
</feature>
<dbReference type="Pfam" id="PF01925">
    <property type="entry name" value="TauE"/>
    <property type="match status" value="1"/>
</dbReference>
<comment type="subcellular location">
    <subcellularLocation>
        <location evidence="1 8">Cell membrane</location>
        <topology evidence="1 8">Multi-pass membrane protein</topology>
    </subcellularLocation>
</comment>
<name>A0ABD4T826_9CYAN</name>
<dbReference type="GO" id="GO:0005886">
    <property type="term" value="C:plasma membrane"/>
    <property type="evidence" value="ECO:0007669"/>
    <property type="project" value="UniProtKB-SubCell"/>
</dbReference>
<feature type="transmembrane region" description="Helical" evidence="8">
    <location>
        <begin position="119"/>
        <end position="140"/>
    </location>
</feature>
<evidence type="ECO:0000313" key="10">
    <source>
        <dbReference type="Proteomes" id="UP000031561"/>
    </source>
</evidence>
<feature type="transmembrane region" description="Helical" evidence="8">
    <location>
        <begin position="190"/>
        <end position="208"/>
    </location>
</feature>
<evidence type="ECO:0000256" key="6">
    <source>
        <dbReference type="ARBA" id="ARBA00022989"/>
    </source>
</evidence>
<protein>
    <recommendedName>
        <fullName evidence="8">Probable membrane transporter protein</fullName>
    </recommendedName>
</protein>
<dbReference type="InterPro" id="IPR052017">
    <property type="entry name" value="TSUP"/>
</dbReference>
<keyword evidence="10" id="KW-1185">Reference proteome</keyword>
<keyword evidence="7 8" id="KW-0472">Membrane</keyword>
<sequence length="246" mass="27147">MTVLLLASVSFVSWFVSLLAGGGSPLLLIPLVSFLLGLQAVAPVITVGLLIGHLQRIYLFQEEINWESTYWYMPGAIAGAGIGAYVLKQIHWDGLQIILGLVLVGMALYHWWGRLQPSWAVQAWLFLPMALVNGVGSSLIGSTGPLTNPVYLQFGLQKEEFLATKSLHTSVLHLAKILSYLLLGLLQPDYFYYGMVIGVASFPANWLAKKVLAQMSAEHFTRAVFVLMAVTGVWMVWDQWRGQLAV</sequence>
<keyword evidence="4 8" id="KW-1003">Cell membrane</keyword>
<dbReference type="PANTHER" id="PTHR30269">
    <property type="entry name" value="TRANSMEMBRANE PROTEIN YFCA"/>
    <property type="match status" value="1"/>
</dbReference>
<evidence type="ECO:0000256" key="1">
    <source>
        <dbReference type="ARBA" id="ARBA00004651"/>
    </source>
</evidence>
<dbReference type="InterPro" id="IPR002781">
    <property type="entry name" value="TM_pro_TauE-like"/>
</dbReference>
<comment type="similarity">
    <text evidence="2 8">Belongs to the 4-toluene sulfonate uptake permease (TSUP) (TC 2.A.102) family.</text>
</comment>
<dbReference type="RefSeq" id="WP_166277058.1">
    <property type="nucleotide sequence ID" value="NZ_JTHE03000104.1"/>
</dbReference>
<keyword evidence="6 8" id="KW-1133">Transmembrane helix</keyword>
<keyword evidence="3" id="KW-0813">Transport</keyword>
<dbReference type="EMBL" id="JTHE03000104">
    <property type="protein sequence ID" value="MCM1984781.1"/>
    <property type="molecule type" value="Genomic_DNA"/>
</dbReference>
<dbReference type="PANTHER" id="PTHR30269:SF37">
    <property type="entry name" value="MEMBRANE TRANSPORTER PROTEIN"/>
    <property type="match status" value="1"/>
</dbReference>
<evidence type="ECO:0000256" key="2">
    <source>
        <dbReference type="ARBA" id="ARBA00009142"/>
    </source>
</evidence>
<evidence type="ECO:0000256" key="4">
    <source>
        <dbReference type="ARBA" id="ARBA00022475"/>
    </source>
</evidence>
<evidence type="ECO:0000313" key="9">
    <source>
        <dbReference type="EMBL" id="MCM1984781.1"/>
    </source>
</evidence>